<protein>
    <submittedName>
        <fullName evidence="2">FtsK-like DNA translocase</fullName>
    </submittedName>
</protein>
<name>A0A222YWE6_9CAUD</name>
<dbReference type="SUPFAM" id="SSF52540">
    <property type="entry name" value="P-loop containing nucleoside triphosphate hydrolases"/>
    <property type="match status" value="1"/>
</dbReference>
<gene>
    <name evidence="2" type="ORF">SEA_MILDRED21_107</name>
</gene>
<dbReference type="Proteomes" id="UP000223009">
    <property type="component" value="Segment"/>
</dbReference>
<dbReference type="OrthoDB" id="1446at10239"/>
<sequence length="605" mass="68153">MVDFDKRHSKELVKRPDTDLEISRSFRSSGQGVFSHVRKGVKITSKAILDWVYLNDYKEEIAKARSDGNLEKARKLKIEQEKRSEPRRKRFYSILAVVIAIMGWAYVTWKIVPLIVIGVAVLVAMWFVGSGMKPQNLASVIAGKGDEVDDPMEPFPIADARNRDEAQECLRRALLAEGITPRVILEPVRYNWGWEIPVVLRKGTPDDVMAKAKKMETLLRLPSDGMLVAATRFRAEVVIRLMQTDPFADMPPDQRAEPLSRSIKNKYKIAQRMDGQHIEISLLRNHAVVIAAPGGGKSMFMRKLADITTSCRDCVTWDIDPGGNGLEVFGGAIARRGRTEEEIEEMLTEALEYTKIRAKKLTKLGMGDNWQPSKDHPALIIFIDEFIQLNKKCKDLAIQIIRNGRKAAITVVLAAQQATKDTLGAAIADAVSIKVMFASRHADVPLVFGEGMLSQGWRPDRLHPASGEDVEDAGKCYILGGGSREPYLYKVYPIEPDEAIEMGDEREAEGMPELDTDTYLDVTVTDTTDKLMFEHVLDIFENFDEHDWLPASILVKELKGYGHTLTARQLHEILGDTGRESRIWDGSKYKVAGYFRRNIEKQLEK</sequence>
<evidence type="ECO:0000313" key="3">
    <source>
        <dbReference type="Proteomes" id="UP000223009"/>
    </source>
</evidence>
<keyword evidence="1" id="KW-0812">Transmembrane</keyword>
<keyword evidence="3" id="KW-1185">Reference proteome</keyword>
<dbReference type="InterPro" id="IPR027417">
    <property type="entry name" value="P-loop_NTPase"/>
</dbReference>
<evidence type="ECO:0000313" key="2">
    <source>
        <dbReference type="EMBL" id="ASR75509.1"/>
    </source>
</evidence>
<accession>A0A222YWE6</accession>
<keyword evidence="1" id="KW-1133">Transmembrane helix</keyword>
<organism evidence="2 3">
    <name type="scientific">Streptomyces phage Mildred21</name>
    <dbReference type="NCBI Taxonomy" id="2023959"/>
    <lineage>
        <taxon>Viruses</taxon>
        <taxon>Duplodnaviria</taxon>
        <taxon>Heunggongvirae</taxon>
        <taxon>Uroviricota</taxon>
        <taxon>Caudoviricetes</taxon>
        <taxon>Stanwilliamsviridae</taxon>
        <taxon>Boydwoodruffvirinae</taxon>
        <taxon>Samistivirus</taxon>
        <taxon>Samistivirus mildred21</taxon>
    </lineage>
</organism>
<feature type="transmembrane region" description="Helical" evidence="1">
    <location>
        <begin position="113"/>
        <end position="129"/>
    </location>
</feature>
<keyword evidence="1" id="KW-0472">Membrane</keyword>
<dbReference type="EMBL" id="MF155946">
    <property type="protein sequence ID" value="ASR75509.1"/>
    <property type="molecule type" value="Genomic_DNA"/>
</dbReference>
<dbReference type="Gene3D" id="3.40.50.300">
    <property type="entry name" value="P-loop containing nucleotide triphosphate hydrolases"/>
    <property type="match status" value="1"/>
</dbReference>
<proteinExistence type="predicted"/>
<evidence type="ECO:0000256" key="1">
    <source>
        <dbReference type="SAM" id="Phobius"/>
    </source>
</evidence>
<reference evidence="2 3" key="1">
    <citation type="submission" date="2017-05" db="EMBL/GenBank/DDBJ databases">
        <authorList>
            <person name="Chapman J."/>
            <person name="Chang C."/>
            <person name="Suresh T."/>
            <person name="Shishido T.C."/>
            <person name="Bindert I."/>
            <person name="Shaffer C.D."/>
            <person name="Weston-Hafer K.A."/>
            <person name="Russell D.A."/>
            <person name="Pope W.H."/>
            <person name="Jacobs-Sera D."/>
            <person name="Hendrix R.W."/>
            <person name="Hatfull G.F."/>
        </authorList>
    </citation>
    <scope>NUCLEOTIDE SEQUENCE [LARGE SCALE GENOMIC DNA]</scope>
</reference>